<evidence type="ECO:0000313" key="4">
    <source>
        <dbReference type="EMBL" id="MDX5984006.1"/>
    </source>
</evidence>
<dbReference type="EMBL" id="JAWXXV010000001">
    <property type="protein sequence ID" value="MDX5984006.1"/>
    <property type="molecule type" value="Genomic_DNA"/>
</dbReference>
<feature type="domain" description="CSD" evidence="3">
    <location>
        <begin position="31"/>
        <end position="97"/>
    </location>
</feature>
<keyword evidence="2" id="KW-0963">Cytoplasm</keyword>
<comment type="subcellular location">
    <subcellularLocation>
        <location evidence="1">Cytoplasm</location>
    </subcellularLocation>
</comment>
<dbReference type="InterPro" id="IPR012340">
    <property type="entry name" value="NA-bd_OB-fold"/>
</dbReference>
<dbReference type="CDD" id="cd04458">
    <property type="entry name" value="CSP_CDS"/>
    <property type="match status" value="2"/>
</dbReference>
<dbReference type="InterPro" id="IPR002059">
    <property type="entry name" value="CSP_DNA-bd"/>
</dbReference>
<dbReference type="Proteomes" id="UP001279660">
    <property type="component" value="Unassembled WGS sequence"/>
</dbReference>
<dbReference type="InterPro" id="IPR011129">
    <property type="entry name" value="CSD"/>
</dbReference>
<evidence type="ECO:0000259" key="3">
    <source>
        <dbReference type="PROSITE" id="PS51857"/>
    </source>
</evidence>
<evidence type="ECO:0000256" key="2">
    <source>
        <dbReference type="ARBA" id="ARBA00022490"/>
    </source>
</evidence>
<feature type="domain" description="CSD" evidence="3">
    <location>
        <begin position="130"/>
        <end position="195"/>
    </location>
</feature>
<dbReference type="PANTHER" id="PTHR46109">
    <property type="entry name" value="PROTEIN LIN-28"/>
    <property type="match status" value="1"/>
</dbReference>
<dbReference type="Gene3D" id="2.40.50.140">
    <property type="entry name" value="Nucleic acid-binding proteins"/>
    <property type="match status" value="2"/>
</dbReference>
<reference evidence="4 5" key="1">
    <citation type="submission" date="2023-11" db="EMBL/GenBank/DDBJ databases">
        <title>MicrobeMod: A computational toolkit for identifying prokaryotic methylation and restriction-modification with nanopore sequencing.</title>
        <authorList>
            <person name="Crits-Christoph A."/>
            <person name="Kang S.C."/>
            <person name="Lee H."/>
            <person name="Ostrov N."/>
        </authorList>
    </citation>
    <scope>NUCLEOTIDE SEQUENCE [LARGE SCALE GENOMIC DNA]</scope>
    <source>
        <strain evidence="4 5">ATCC 14820</strain>
    </source>
</reference>
<comment type="caution">
    <text evidence="4">The sequence shown here is derived from an EMBL/GenBank/DDBJ whole genome shotgun (WGS) entry which is preliminary data.</text>
</comment>
<dbReference type="SMART" id="SM00357">
    <property type="entry name" value="CSP"/>
    <property type="match status" value="2"/>
</dbReference>
<evidence type="ECO:0000313" key="5">
    <source>
        <dbReference type="Proteomes" id="UP001279660"/>
    </source>
</evidence>
<dbReference type="Pfam" id="PF00313">
    <property type="entry name" value="CSD"/>
    <property type="match status" value="2"/>
</dbReference>
<evidence type="ECO:0000256" key="1">
    <source>
        <dbReference type="ARBA" id="ARBA00004496"/>
    </source>
</evidence>
<sequence length="197" mass="21691">MLNETILLPDRSKCAEQAKTEPTSSGALSRVYSGVLKWFDITRGFGFLVADDPSVGDILIHFSVLRPHGRRSLPEGARLECIATLRDRGLQAIEILSIDLSEATEPLDRLRLSATVPQDREDGLDKAGPFEPVTVKWFNRLKGYGFLVRNEDSADVFVHVETLRRSGLVEVEPGQLLLARMIAGDKGPPAVVVQQEG</sequence>
<name>A0ABU4PIK0_9SPHN</name>
<dbReference type="SUPFAM" id="SSF50249">
    <property type="entry name" value="Nucleic acid-binding proteins"/>
    <property type="match status" value="2"/>
</dbReference>
<dbReference type="PRINTS" id="PR00050">
    <property type="entry name" value="COLDSHOCK"/>
</dbReference>
<proteinExistence type="predicted"/>
<dbReference type="PROSITE" id="PS51857">
    <property type="entry name" value="CSD_2"/>
    <property type="match status" value="2"/>
</dbReference>
<keyword evidence="5" id="KW-1185">Reference proteome</keyword>
<dbReference type="RefSeq" id="WP_010404041.1">
    <property type="nucleotide sequence ID" value="NZ_JAWXXV010000001.1"/>
</dbReference>
<dbReference type="InterPro" id="IPR051373">
    <property type="entry name" value="Lin-28_RNA-binding"/>
</dbReference>
<protein>
    <submittedName>
        <fullName evidence="4">Cold shock domain-containing protein</fullName>
    </submittedName>
</protein>
<dbReference type="PANTHER" id="PTHR46109:SF1">
    <property type="entry name" value="PROTEIN LIN-28 HOMOLOG"/>
    <property type="match status" value="1"/>
</dbReference>
<accession>A0ABU4PIK0</accession>
<gene>
    <name evidence="4" type="ORF">SIL82_07020</name>
</gene>
<organism evidence="4 5">
    <name type="scientific">Sphingomonas echinoides</name>
    <dbReference type="NCBI Taxonomy" id="59803"/>
    <lineage>
        <taxon>Bacteria</taxon>
        <taxon>Pseudomonadati</taxon>
        <taxon>Pseudomonadota</taxon>
        <taxon>Alphaproteobacteria</taxon>
        <taxon>Sphingomonadales</taxon>
        <taxon>Sphingomonadaceae</taxon>
        <taxon>Sphingomonas</taxon>
    </lineage>
</organism>